<gene>
    <name evidence="1" type="ORF">A5677_03855</name>
</gene>
<reference evidence="1 2" key="1">
    <citation type="submission" date="2016-06" db="EMBL/GenBank/DDBJ databases">
        <authorList>
            <person name="Kjaerup R.B."/>
            <person name="Dalgaard T.S."/>
            <person name="Juul-Madsen H.R."/>
        </authorList>
    </citation>
    <scope>NUCLEOTIDE SEQUENCE [LARGE SCALE GENOMIC DNA]</scope>
    <source>
        <strain evidence="1 2">E3012</strain>
    </source>
</reference>
<dbReference type="OrthoDB" id="4641661at2"/>
<comment type="caution">
    <text evidence="1">The sequence shown here is derived from an EMBL/GenBank/DDBJ whole genome shotgun (WGS) entry which is preliminary data.</text>
</comment>
<evidence type="ECO:0000313" key="2">
    <source>
        <dbReference type="Proteomes" id="UP000092683"/>
    </source>
</evidence>
<organism evidence="1 2">
    <name type="scientific">Mycobacterium malmoense</name>
    <dbReference type="NCBI Taxonomy" id="1780"/>
    <lineage>
        <taxon>Bacteria</taxon>
        <taxon>Bacillati</taxon>
        <taxon>Actinomycetota</taxon>
        <taxon>Actinomycetes</taxon>
        <taxon>Mycobacteriales</taxon>
        <taxon>Mycobacteriaceae</taxon>
        <taxon>Mycobacterium</taxon>
    </lineage>
</organism>
<dbReference type="RefSeq" id="WP_065446790.1">
    <property type="nucleotide sequence ID" value="NZ_MBEE01000220.1"/>
</dbReference>
<dbReference type="AlphaFoldDB" id="A0A1B9CV01"/>
<dbReference type="EMBL" id="MBEE01000220">
    <property type="protein sequence ID" value="OCB46304.1"/>
    <property type="molecule type" value="Genomic_DNA"/>
</dbReference>
<accession>A0A1B9CV01</accession>
<proteinExistence type="predicted"/>
<sequence>MEREELTIVANTTGATVIFLQSHPLWTAAQRHERERNEAMRRHPAFRARQRVAAAGGEIIPLIRDFKLYSSTNTPA</sequence>
<name>A0A1B9CV01_MYCMA</name>
<dbReference type="Proteomes" id="UP000092683">
    <property type="component" value="Unassembled WGS sequence"/>
</dbReference>
<evidence type="ECO:0000313" key="1">
    <source>
        <dbReference type="EMBL" id="OCB46304.1"/>
    </source>
</evidence>
<protein>
    <submittedName>
        <fullName evidence="1">Uncharacterized protein</fullName>
    </submittedName>
</protein>